<accession>A0A0L0CKN1</accession>
<feature type="transmembrane region" description="Helical" evidence="2">
    <location>
        <begin position="40"/>
        <end position="58"/>
    </location>
</feature>
<reference evidence="3 4" key="1">
    <citation type="journal article" date="2015" name="Nat. Commun.">
        <title>Lucilia cuprina genome unlocks parasitic fly biology to underpin future interventions.</title>
        <authorList>
            <person name="Anstead C.A."/>
            <person name="Korhonen P.K."/>
            <person name="Young N.D."/>
            <person name="Hall R.S."/>
            <person name="Jex A.R."/>
            <person name="Murali S.C."/>
            <person name="Hughes D.S."/>
            <person name="Lee S.F."/>
            <person name="Perry T."/>
            <person name="Stroehlein A.J."/>
            <person name="Ansell B.R."/>
            <person name="Breugelmans B."/>
            <person name="Hofmann A."/>
            <person name="Qu J."/>
            <person name="Dugan S."/>
            <person name="Lee S.L."/>
            <person name="Chao H."/>
            <person name="Dinh H."/>
            <person name="Han Y."/>
            <person name="Doddapaneni H.V."/>
            <person name="Worley K.C."/>
            <person name="Muzny D.M."/>
            <person name="Ioannidis P."/>
            <person name="Waterhouse R.M."/>
            <person name="Zdobnov E.M."/>
            <person name="James P.J."/>
            <person name="Bagnall N.H."/>
            <person name="Kotze A.C."/>
            <person name="Gibbs R.A."/>
            <person name="Richards S."/>
            <person name="Batterham P."/>
            <person name="Gasser R.B."/>
        </authorList>
    </citation>
    <scope>NUCLEOTIDE SEQUENCE [LARGE SCALE GENOMIC DNA]</scope>
    <source>
        <strain evidence="3 4">LS</strain>
        <tissue evidence="3">Full body</tissue>
    </source>
</reference>
<keyword evidence="2" id="KW-0472">Membrane</keyword>
<evidence type="ECO:0000256" key="1">
    <source>
        <dbReference type="SAM" id="MobiDB-lite"/>
    </source>
</evidence>
<keyword evidence="2" id="KW-0812">Transmembrane</keyword>
<feature type="compositionally biased region" description="Basic residues" evidence="1">
    <location>
        <begin position="227"/>
        <end position="243"/>
    </location>
</feature>
<keyword evidence="4" id="KW-1185">Reference proteome</keyword>
<gene>
    <name evidence="3" type="ORF">FF38_10808</name>
</gene>
<evidence type="ECO:0000313" key="4">
    <source>
        <dbReference type="Proteomes" id="UP000037069"/>
    </source>
</evidence>
<name>A0A0L0CKN1_LUCCU</name>
<protein>
    <submittedName>
        <fullName evidence="3">Uncharacterized protein</fullName>
    </submittedName>
</protein>
<dbReference type="AlphaFoldDB" id="A0A0L0CKN1"/>
<proteinExistence type="predicted"/>
<feature type="transmembrane region" description="Helical" evidence="2">
    <location>
        <begin position="9"/>
        <end position="28"/>
    </location>
</feature>
<dbReference type="EMBL" id="JRES01000265">
    <property type="protein sequence ID" value="KNC32826.1"/>
    <property type="molecule type" value="Genomic_DNA"/>
</dbReference>
<keyword evidence="2" id="KW-1133">Transmembrane helix</keyword>
<dbReference type="Proteomes" id="UP000037069">
    <property type="component" value="Unassembled WGS sequence"/>
</dbReference>
<feature type="region of interest" description="Disordered" evidence="1">
    <location>
        <begin position="227"/>
        <end position="269"/>
    </location>
</feature>
<evidence type="ECO:0000256" key="2">
    <source>
        <dbReference type="SAM" id="Phobius"/>
    </source>
</evidence>
<feature type="transmembrane region" description="Helical" evidence="2">
    <location>
        <begin position="135"/>
        <end position="159"/>
    </location>
</feature>
<sequence>MKLNIIESAIIICLGIFMHLHGLSIIELRYSKLPLLTPNAASSLFVLSVLGMLTKLRIFLPQTKRMPQKFLIYLVELALILYATDLILRQIWLPSLRLLNFLCHFLGQYIITSNQNFLTYNAPQLADWIRNEAFYIARFLLAAITFLIALNVTGLVKLLQATLAFGRNNNMSEDLLNNEVMPYSDYYSINSATKQNIDSLKQLPFDVYELPCVPQEDILNLANRVANRQKKPKTMRKTKRKKISSLPLRTNCANNNNNSSNNKSPNSDFFRHYNKLLNRIDIILNNVEDNNNNNNSNNNNNDKNNNQLQKNAITITRSTNDNKPNGQISKLSSTNLQKAQNYEDITISRVMKRKK</sequence>
<feature type="compositionally biased region" description="Low complexity" evidence="1">
    <location>
        <begin position="254"/>
        <end position="267"/>
    </location>
</feature>
<dbReference type="OrthoDB" id="10263264at2759"/>
<organism evidence="3 4">
    <name type="scientific">Lucilia cuprina</name>
    <name type="common">Green bottle fly</name>
    <name type="synonym">Australian sheep blowfly</name>
    <dbReference type="NCBI Taxonomy" id="7375"/>
    <lineage>
        <taxon>Eukaryota</taxon>
        <taxon>Metazoa</taxon>
        <taxon>Ecdysozoa</taxon>
        <taxon>Arthropoda</taxon>
        <taxon>Hexapoda</taxon>
        <taxon>Insecta</taxon>
        <taxon>Pterygota</taxon>
        <taxon>Neoptera</taxon>
        <taxon>Endopterygota</taxon>
        <taxon>Diptera</taxon>
        <taxon>Brachycera</taxon>
        <taxon>Muscomorpha</taxon>
        <taxon>Oestroidea</taxon>
        <taxon>Calliphoridae</taxon>
        <taxon>Luciliinae</taxon>
        <taxon>Lucilia</taxon>
    </lineage>
</organism>
<comment type="caution">
    <text evidence="3">The sequence shown here is derived from an EMBL/GenBank/DDBJ whole genome shotgun (WGS) entry which is preliminary data.</text>
</comment>
<feature type="transmembrane region" description="Helical" evidence="2">
    <location>
        <begin position="70"/>
        <end position="92"/>
    </location>
</feature>
<evidence type="ECO:0000313" key="3">
    <source>
        <dbReference type="EMBL" id="KNC32826.1"/>
    </source>
</evidence>